<proteinExistence type="predicted"/>
<gene>
    <name evidence="1" type="ORF">MML48_8g00015388</name>
</gene>
<dbReference type="EMBL" id="CM043022">
    <property type="protein sequence ID" value="KAI4456947.1"/>
    <property type="molecule type" value="Genomic_DNA"/>
</dbReference>
<name>A0ACB9ST70_HOLOL</name>
<sequence length="983" mass="114109">MYKDDVKRCLLPGKILLQGVCCWPDDETLFYKSLGWFLFWNLIIVEIFHAAYVVKNYKDIEDAVTAGATVTTTMEIYRCSICNDLEKSFNITILIQFFVSTSAICAASLLLKVDYSQFLKMLMYAAAHLSQLFYFCFVGHELSYESGQLSDAIYECNWHLSYDRDFRKALILIIQRSHRVQWLTAAGMVKLDFATFLKNISEFTRDIYKDSVKRCILPGKILLQSVCSWPDDERLFYKAIGWFLFWSFLVVEIFHVAYIIKHFRDISDAVLTGTTVTALLEALVRLYIILTKRSIINHILLKIWKQFWNVNVVINRITRNQLKKKARVSTILTSIFLVSSIICSIKITSDAFLQNRGMVLKSVFPFDSTKPFSYELIYIIHYCTVWCGLFVINAFDFFFVALVTICSIQFAILQYAFKNILTGTSKGQRVAIFGQKHSNISDKDMLLKCLEQHQILIGICNELEESFNISILIQFVVSISAICAASLILKVDSNQFLKMVMYAAAHLAQLFYYCFAGHGLSYESDKLSDAIYGCNWHLFYDRDFRKALVLIIQRSQRVQYLTAAGIAKRLIRHHLQLDIDILYEKFLDFSRDVSKDGAKRVLLPAKIILQSMACWPDNNKLLIKITNWFCFYNLFLAEIFHTAYVVTHFHDIGDAVGAGATVTTTMEGLIRLYILIVKKYTINSILVKVWKQFWSLDIIEPVKRSKIRRQVLTGALVTWSFLFFSFTSNTQITSAPYIREHQLILKSVFPFNWNQTYVYEALYIWQYYCDWFVLFIVNAFDFFFIPLVMVCVAQFVIMQEVLRNILTEESKRHRIAIFGKEGARMSDRQMLLMCLEQHKLLIGICNELESSFNLTILGQFFVSTSAICAATLVLKVDYSQFLKMFMYAAAHLTQLFYYCFAGQQLTYESGRLSDAIYECNWHLSYDRNFRKALILMIQRSQKVQHLTAAGITELDFSSFLRIMRLSFSFYTLLNNLLVKNKDK</sequence>
<evidence type="ECO:0000313" key="1">
    <source>
        <dbReference type="EMBL" id="KAI4456947.1"/>
    </source>
</evidence>
<comment type="caution">
    <text evidence="1">The sequence shown here is derived from an EMBL/GenBank/DDBJ whole genome shotgun (WGS) entry which is preliminary data.</text>
</comment>
<evidence type="ECO:0000313" key="2">
    <source>
        <dbReference type="Proteomes" id="UP001056778"/>
    </source>
</evidence>
<accession>A0ACB9ST70</accession>
<dbReference type="Proteomes" id="UP001056778">
    <property type="component" value="Chromosome 8"/>
</dbReference>
<organism evidence="1 2">
    <name type="scientific">Holotrichia oblita</name>
    <name type="common">Chafer beetle</name>
    <dbReference type="NCBI Taxonomy" id="644536"/>
    <lineage>
        <taxon>Eukaryota</taxon>
        <taxon>Metazoa</taxon>
        <taxon>Ecdysozoa</taxon>
        <taxon>Arthropoda</taxon>
        <taxon>Hexapoda</taxon>
        <taxon>Insecta</taxon>
        <taxon>Pterygota</taxon>
        <taxon>Neoptera</taxon>
        <taxon>Endopterygota</taxon>
        <taxon>Coleoptera</taxon>
        <taxon>Polyphaga</taxon>
        <taxon>Scarabaeiformia</taxon>
        <taxon>Scarabaeidae</taxon>
        <taxon>Melolonthinae</taxon>
        <taxon>Holotrichia</taxon>
    </lineage>
</organism>
<protein>
    <submittedName>
        <fullName evidence="1">Odorant receptor</fullName>
    </submittedName>
</protein>
<keyword evidence="1" id="KW-0675">Receptor</keyword>
<reference evidence="1" key="1">
    <citation type="submission" date="2022-04" db="EMBL/GenBank/DDBJ databases">
        <title>Chromosome-scale genome assembly of Holotrichia oblita Faldermann.</title>
        <authorList>
            <person name="Rongchong L."/>
        </authorList>
    </citation>
    <scope>NUCLEOTIDE SEQUENCE</scope>
    <source>
        <strain evidence="1">81SQS9</strain>
    </source>
</reference>
<keyword evidence="2" id="KW-1185">Reference proteome</keyword>